<proteinExistence type="predicted"/>
<sequence length="76" mass="8195">MTASQADTLEDALRTFAPAVRPAIRPSAARGRYFAFFTDSQRPAAVAALESYATDIHPGDRTARCLVNRIQKGGLS</sequence>
<dbReference type="Proteomes" id="UP000520814">
    <property type="component" value="Unassembled WGS sequence"/>
</dbReference>
<gene>
    <name evidence="1" type="ORF">HNQ39_005967</name>
</gene>
<dbReference type="AlphaFoldDB" id="A0A7W9WAB5"/>
<evidence type="ECO:0000313" key="1">
    <source>
        <dbReference type="EMBL" id="MBB6054120.1"/>
    </source>
</evidence>
<name>A0A7W9WAB5_ARMRO</name>
<accession>A0A7W9WAB5</accession>
<reference evidence="1 2" key="1">
    <citation type="submission" date="2020-08" db="EMBL/GenBank/DDBJ databases">
        <title>Genomic Encyclopedia of Type Strains, Phase IV (KMG-IV): sequencing the most valuable type-strain genomes for metagenomic binning, comparative biology and taxonomic classification.</title>
        <authorList>
            <person name="Goeker M."/>
        </authorList>
    </citation>
    <scope>NUCLEOTIDE SEQUENCE [LARGE SCALE GENOMIC DNA]</scope>
    <source>
        <strain evidence="1 2">DSM 23562</strain>
    </source>
</reference>
<protein>
    <submittedName>
        <fullName evidence="1">Uncharacterized protein</fullName>
    </submittedName>
</protein>
<organism evidence="1 2">
    <name type="scientific">Armatimonas rosea</name>
    <dbReference type="NCBI Taxonomy" id="685828"/>
    <lineage>
        <taxon>Bacteria</taxon>
        <taxon>Bacillati</taxon>
        <taxon>Armatimonadota</taxon>
        <taxon>Armatimonadia</taxon>
        <taxon>Armatimonadales</taxon>
        <taxon>Armatimonadaceae</taxon>
        <taxon>Armatimonas</taxon>
    </lineage>
</organism>
<comment type="caution">
    <text evidence="1">The sequence shown here is derived from an EMBL/GenBank/DDBJ whole genome shotgun (WGS) entry which is preliminary data.</text>
</comment>
<keyword evidence="2" id="KW-1185">Reference proteome</keyword>
<dbReference type="RefSeq" id="WP_184204203.1">
    <property type="nucleotide sequence ID" value="NZ_JACHGW010000015.1"/>
</dbReference>
<dbReference type="EMBL" id="JACHGW010000015">
    <property type="protein sequence ID" value="MBB6054120.1"/>
    <property type="molecule type" value="Genomic_DNA"/>
</dbReference>
<evidence type="ECO:0000313" key="2">
    <source>
        <dbReference type="Proteomes" id="UP000520814"/>
    </source>
</evidence>